<sequence>MALNTPYGSRRGAAAYALPDERAGFIRKTYAHLAGAILAFVLLEVAIFSTPAVRDTLAGLLTQSWLLTLALFIGASWIADRWARSDASRGLQYVGLGVYVVLQALIFVPLLYIATISINDPTLVPTAGIITGALFLGLTAVVFTTGADFSFLRGAIILGSLVALGLIVASLLFGFSLGVIFSVAMVGLAAASILYSTSNVLHYYRTDQYVAASLSLFAAVALLFYYVLRILIAMRR</sequence>
<reference evidence="7 8" key="1">
    <citation type="submission" date="2019-10" db="EMBL/GenBank/DDBJ databases">
        <title>Rubrobacter sp nov SCSIO 52915 isolated from a deep-sea sediment in the South China Sea.</title>
        <authorList>
            <person name="Chen R.W."/>
        </authorList>
    </citation>
    <scope>NUCLEOTIDE SEQUENCE [LARGE SCALE GENOMIC DNA]</scope>
    <source>
        <strain evidence="7 8">SCSIO 52915</strain>
    </source>
</reference>
<gene>
    <name evidence="7" type="ORF">GBA65_13940</name>
</gene>
<dbReference type="InterPro" id="IPR006214">
    <property type="entry name" value="Bax_inhibitor_1-related"/>
</dbReference>
<evidence type="ECO:0000256" key="5">
    <source>
        <dbReference type="ARBA" id="ARBA00023136"/>
    </source>
</evidence>
<dbReference type="RefSeq" id="WP_166397094.1">
    <property type="nucleotide sequence ID" value="NZ_CP045121.1"/>
</dbReference>
<feature type="transmembrane region" description="Helical" evidence="6">
    <location>
        <begin position="156"/>
        <end position="189"/>
    </location>
</feature>
<evidence type="ECO:0000256" key="1">
    <source>
        <dbReference type="ARBA" id="ARBA00004141"/>
    </source>
</evidence>
<feature type="transmembrane region" description="Helical" evidence="6">
    <location>
        <begin position="209"/>
        <end position="228"/>
    </location>
</feature>
<comment type="subcellular location">
    <subcellularLocation>
        <location evidence="1">Membrane</location>
        <topology evidence="1">Multi-pass membrane protein</topology>
    </subcellularLocation>
</comment>
<feature type="transmembrane region" description="Helical" evidence="6">
    <location>
        <begin position="60"/>
        <end position="79"/>
    </location>
</feature>
<keyword evidence="3 6" id="KW-0812">Transmembrane</keyword>
<evidence type="ECO:0000313" key="8">
    <source>
        <dbReference type="Proteomes" id="UP000502706"/>
    </source>
</evidence>
<feature type="transmembrane region" description="Helical" evidence="6">
    <location>
        <begin position="126"/>
        <end position="144"/>
    </location>
</feature>
<evidence type="ECO:0000313" key="7">
    <source>
        <dbReference type="EMBL" id="QIN79430.1"/>
    </source>
</evidence>
<keyword evidence="5 6" id="KW-0472">Membrane</keyword>
<dbReference type="PANTHER" id="PTHR23291:SF50">
    <property type="entry name" value="PROTEIN LIFEGUARD 4"/>
    <property type="match status" value="1"/>
</dbReference>
<accession>A0A6G8PZ33</accession>
<dbReference type="Proteomes" id="UP000502706">
    <property type="component" value="Chromosome"/>
</dbReference>
<dbReference type="Pfam" id="PF01027">
    <property type="entry name" value="Bax1-I"/>
    <property type="match status" value="1"/>
</dbReference>
<name>A0A6G8PZ33_9ACTN</name>
<dbReference type="GO" id="GO:0005886">
    <property type="term" value="C:plasma membrane"/>
    <property type="evidence" value="ECO:0007669"/>
    <property type="project" value="TreeGrafter"/>
</dbReference>
<dbReference type="EMBL" id="CP045121">
    <property type="protein sequence ID" value="QIN79430.1"/>
    <property type="molecule type" value="Genomic_DNA"/>
</dbReference>
<keyword evidence="8" id="KW-1185">Reference proteome</keyword>
<organism evidence="7 8">
    <name type="scientific">Rubrobacter marinus</name>
    <dbReference type="NCBI Taxonomy" id="2653852"/>
    <lineage>
        <taxon>Bacteria</taxon>
        <taxon>Bacillati</taxon>
        <taxon>Actinomycetota</taxon>
        <taxon>Rubrobacteria</taxon>
        <taxon>Rubrobacterales</taxon>
        <taxon>Rubrobacteraceae</taxon>
        <taxon>Rubrobacter</taxon>
    </lineage>
</organism>
<evidence type="ECO:0000256" key="2">
    <source>
        <dbReference type="ARBA" id="ARBA00010350"/>
    </source>
</evidence>
<proteinExistence type="inferred from homology"/>
<evidence type="ECO:0000256" key="6">
    <source>
        <dbReference type="RuleBase" id="RU004379"/>
    </source>
</evidence>
<keyword evidence="4 6" id="KW-1133">Transmembrane helix</keyword>
<protein>
    <submittedName>
        <fullName evidence="7">Permease</fullName>
    </submittedName>
</protein>
<dbReference type="KEGG" id="rmar:GBA65_13940"/>
<feature type="transmembrane region" description="Helical" evidence="6">
    <location>
        <begin position="91"/>
        <end position="114"/>
    </location>
</feature>
<evidence type="ECO:0000256" key="3">
    <source>
        <dbReference type="ARBA" id="ARBA00022692"/>
    </source>
</evidence>
<comment type="similarity">
    <text evidence="2 6">Belongs to the BI1 family.</text>
</comment>
<dbReference type="PANTHER" id="PTHR23291">
    <property type="entry name" value="BAX INHIBITOR-RELATED"/>
    <property type="match status" value="1"/>
</dbReference>
<dbReference type="AlphaFoldDB" id="A0A6G8PZ33"/>
<feature type="transmembrane region" description="Helical" evidence="6">
    <location>
        <begin position="30"/>
        <end position="48"/>
    </location>
</feature>
<evidence type="ECO:0000256" key="4">
    <source>
        <dbReference type="ARBA" id="ARBA00022989"/>
    </source>
</evidence>